<evidence type="ECO:0000313" key="1">
    <source>
        <dbReference type="EMBL" id="ATC64473.1"/>
    </source>
</evidence>
<protein>
    <submittedName>
        <fullName evidence="1">Uncharacterized protein</fullName>
    </submittedName>
</protein>
<organism evidence="1 2">
    <name type="scientific">Nibricoccus aquaticus</name>
    <dbReference type="NCBI Taxonomy" id="2576891"/>
    <lineage>
        <taxon>Bacteria</taxon>
        <taxon>Pseudomonadati</taxon>
        <taxon>Verrucomicrobiota</taxon>
        <taxon>Opitutia</taxon>
        <taxon>Opitutales</taxon>
        <taxon>Opitutaceae</taxon>
        <taxon>Nibricoccus</taxon>
    </lineage>
</organism>
<reference evidence="1 2" key="1">
    <citation type="submission" date="2017-09" db="EMBL/GenBank/DDBJ databases">
        <title>Complete genome sequence of Verrucomicrobial strain HZ-65, isolated from freshwater.</title>
        <authorList>
            <person name="Choi A."/>
        </authorList>
    </citation>
    <scope>NUCLEOTIDE SEQUENCE [LARGE SCALE GENOMIC DNA]</scope>
    <source>
        <strain evidence="1 2">HZ-65</strain>
    </source>
</reference>
<sequence length="61" mass="6899">MYHIRQPPSGSAITHASITRSDASFNVERYSQSTRFLLVRCTMSLGCFQSVKIPGTNVRYM</sequence>
<dbReference type="EMBL" id="CP023344">
    <property type="protein sequence ID" value="ATC64473.1"/>
    <property type="molecule type" value="Genomic_DNA"/>
</dbReference>
<keyword evidence="2" id="KW-1185">Reference proteome</keyword>
<proteinExistence type="predicted"/>
<gene>
    <name evidence="1" type="ORF">CMV30_11195</name>
</gene>
<accession>A0A290Q7S0</accession>
<evidence type="ECO:0000313" key="2">
    <source>
        <dbReference type="Proteomes" id="UP000217265"/>
    </source>
</evidence>
<dbReference type="Proteomes" id="UP000217265">
    <property type="component" value="Chromosome"/>
</dbReference>
<dbReference type="KEGG" id="vbh:CMV30_11195"/>
<name>A0A290Q7S0_9BACT</name>
<dbReference type="AlphaFoldDB" id="A0A290Q7S0"/>